<keyword evidence="2" id="KW-0812">Transmembrane</keyword>
<keyword evidence="1" id="KW-0175">Coiled coil</keyword>
<dbReference type="RefSeq" id="XP_028541616.1">
    <property type="nucleotide sequence ID" value="XM_028685815.1"/>
</dbReference>
<evidence type="ECO:0000313" key="3">
    <source>
        <dbReference type="EMBL" id="GAW79027.1"/>
    </source>
</evidence>
<comment type="caution">
    <text evidence="3">The sequence shown here is derived from an EMBL/GenBank/DDBJ whole genome shotgun (WGS) entry which is preliminary data.</text>
</comment>
<feature type="transmembrane region" description="Helical" evidence="2">
    <location>
        <begin position="286"/>
        <end position="305"/>
    </location>
</feature>
<keyword evidence="2" id="KW-0472">Membrane</keyword>
<evidence type="ECO:0000256" key="2">
    <source>
        <dbReference type="SAM" id="Phobius"/>
    </source>
</evidence>
<dbReference type="GeneID" id="39745727"/>
<evidence type="ECO:0000256" key="1">
    <source>
        <dbReference type="SAM" id="Coils"/>
    </source>
</evidence>
<dbReference type="AlphaFoldDB" id="A0A1Y1JCU9"/>
<feature type="coiled-coil region" evidence="1">
    <location>
        <begin position="199"/>
        <end position="226"/>
    </location>
</feature>
<evidence type="ECO:0000313" key="4">
    <source>
        <dbReference type="Proteomes" id="UP000195521"/>
    </source>
</evidence>
<keyword evidence="2" id="KW-1133">Transmembrane helix</keyword>
<dbReference type="EMBL" id="BDQF01000001">
    <property type="protein sequence ID" value="GAW79027.1"/>
    <property type="molecule type" value="Genomic_DNA"/>
</dbReference>
<sequence length="366" mass="43346">MALLPENKWEEKLPDLPSYKEYKKFDVDTADYNNDFCAKLEGNTSDKTLCNKIAKNLSILKSENDKKKQKERCHYFQHWFQDQISLKYYERKDTHNDNPVAGKLFDLVSDAILNHNIDQGCRGNFFGRASTWKEDKDLHDYFYNFEYIQKNKSNKKDCKNYVDYVTYIDKLYIPKEEDCCDEDYMYDQYCAPYIKCGHKYNTETLLDELKTELASLRNKEDQVNEDIVSLPEEVTSISSSKEETQYGASEEESDISHLERYAAPTDSTDNISSIERMYNHLDANHFYNIIITTSVLGTILFLFYYHRSSRLGSSERKSKKKKNKKENNYYNNFDEDLGMYDSEVTYLNSQTCRFYVTYDQAKNPYY</sequence>
<proteinExistence type="predicted"/>
<dbReference type="Proteomes" id="UP000195521">
    <property type="component" value="Unassembled WGS sequence"/>
</dbReference>
<organism evidence="3 4">
    <name type="scientific">Plasmodium gonderi</name>
    <dbReference type="NCBI Taxonomy" id="77519"/>
    <lineage>
        <taxon>Eukaryota</taxon>
        <taxon>Sar</taxon>
        <taxon>Alveolata</taxon>
        <taxon>Apicomplexa</taxon>
        <taxon>Aconoidasida</taxon>
        <taxon>Haemosporida</taxon>
        <taxon>Plasmodiidae</taxon>
        <taxon>Plasmodium</taxon>
        <taxon>Plasmodium (Plasmodium)</taxon>
    </lineage>
</organism>
<name>A0A1Y1JCU9_PLAGO</name>
<accession>A0A1Y1JCU9</accession>
<gene>
    <name evidence="3" type="ORF">PGO_011770</name>
</gene>
<dbReference type="Pfam" id="PF05795">
    <property type="entry name" value="Plasmodium_Vir"/>
    <property type="match status" value="1"/>
</dbReference>
<protein>
    <submittedName>
        <fullName evidence="3">Variable surface protein</fullName>
    </submittedName>
</protein>
<keyword evidence="4" id="KW-1185">Reference proteome</keyword>
<reference evidence="4" key="1">
    <citation type="submission" date="2017-04" db="EMBL/GenBank/DDBJ databases">
        <title>Plasmodium gonderi genome.</title>
        <authorList>
            <person name="Arisue N."/>
            <person name="Honma H."/>
            <person name="Kawai S."/>
            <person name="Tougan T."/>
            <person name="Tanabe K."/>
            <person name="Horii T."/>
        </authorList>
    </citation>
    <scope>NUCLEOTIDE SEQUENCE [LARGE SCALE GENOMIC DNA]</scope>
    <source>
        <strain evidence="4">ATCC 30045</strain>
    </source>
</reference>
<dbReference type="OMA" id="NSIDQAC"/>
<dbReference type="InterPro" id="IPR008780">
    <property type="entry name" value="Plasmodium_Vir"/>
</dbReference>